<accession>A0ABR4ZN06</accession>
<dbReference type="PANTHER" id="PTHR30055">
    <property type="entry name" value="HTH-TYPE TRANSCRIPTIONAL REGULATOR RUTR"/>
    <property type="match status" value="1"/>
</dbReference>
<organism evidence="6 7">
    <name type="scientific">Nocardia vulneris</name>
    <dbReference type="NCBI Taxonomy" id="1141657"/>
    <lineage>
        <taxon>Bacteria</taxon>
        <taxon>Bacillati</taxon>
        <taxon>Actinomycetota</taxon>
        <taxon>Actinomycetes</taxon>
        <taxon>Mycobacteriales</taxon>
        <taxon>Nocardiaceae</taxon>
        <taxon>Nocardia</taxon>
    </lineage>
</organism>
<dbReference type="PANTHER" id="PTHR30055:SF234">
    <property type="entry name" value="HTH-TYPE TRANSCRIPTIONAL REGULATOR BETI"/>
    <property type="match status" value="1"/>
</dbReference>
<keyword evidence="2 4" id="KW-0238">DNA-binding</keyword>
<evidence type="ECO:0000256" key="4">
    <source>
        <dbReference type="PROSITE-ProRule" id="PRU00335"/>
    </source>
</evidence>
<evidence type="ECO:0000313" key="7">
    <source>
        <dbReference type="Proteomes" id="UP000031364"/>
    </source>
</evidence>
<evidence type="ECO:0000256" key="1">
    <source>
        <dbReference type="ARBA" id="ARBA00023015"/>
    </source>
</evidence>
<dbReference type="PRINTS" id="PR00455">
    <property type="entry name" value="HTHTETR"/>
</dbReference>
<dbReference type="Proteomes" id="UP000031364">
    <property type="component" value="Unassembled WGS sequence"/>
</dbReference>
<name>A0ABR4ZN06_9NOCA</name>
<feature type="domain" description="HTH tetR-type" evidence="5">
    <location>
        <begin position="14"/>
        <end position="74"/>
    </location>
</feature>
<gene>
    <name evidence="6" type="ORF">FG87_01410</name>
</gene>
<dbReference type="RefSeq" id="WP_043663476.1">
    <property type="nucleotide sequence ID" value="NZ_BDCI01000004.1"/>
</dbReference>
<dbReference type="Pfam" id="PF00440">
    <property type="entry name" value="TetR_N"/>
    <property type="match status" value="1"/>
</dbReference>
<evidence type="ECO:0000256" key="2">
    <source>
        <dbReference type="ARBA" id="ARBA00023125"/>
    </source>
</evidence>
<proteinExistence type="predicted"/>
<feature type="DNA-binding region" description="H-T-H motif" evidence="4">
    <location>
        <begin position="37"/>
        <end position="56"/>
    </location>
</feature>
<evidence type="ECO:0000256" key="3">
    <source>
        <dbReference type="ARBA" id="ARBA00023163"/>
    </source>
</evidence>
<sequence>MAARRVLTRAESQAQTRDELIEAAQTLFYADGYFTTSLAAIAAEAGRTIGAVYSNFENKGMLCTEVLRSWATGRLGRLTALIAGTDGSLEARKQAIATWWNEGMEQRAPMVLAAEYAISVIREPGQTAAAVEMCERFVESGRELLLEHLPEHAAENTALLQDAVRGILATGVGLAVGSVADVVGPGESSAILTTTIEFWLQRVGESLPSQPI</sequence>
<dbReference type="SUPFAM" id="SSF46689">
    <property type="entry name" value="Homeodomain-like"/>
    <property type="match status" value="1"/>
</dbReference>
<protein>
    <recommendedName>
        <fullName evidence="5">HTH tetR-type domain-containing protein</fullName>
    </recommendedName>
</protein>
<dbReference type="InterPro" id="IPR001647">
    <property type="entry name" value="HTH_TetR"/>
</dbReference>
<keyword evidence="3" id="KW-0804">Transcription</keyword>
<dbReference type="PROSITE" id="PS50977">
    <property type="entry name" value="HTH_TETR_2"/>
    <property type="match status" value="1"/>
</dbReference>
<dbReference type="Gene3D" id="1.10.357.10">
    <property type="entry name" value="Tetracycline Repressor, domain 2"/>
    <property type="match status" value="1"/>
</dbReference>
<dbReference type="EMBL" id="JNFP01000001">
    <property type="protein sequence ID" value="KIA66791.1"/>
    <property type="molecule type" value="Genomic_DNA"/>
</dbReference>
<evidence type="ECO:0000313" key="6">
    <source>
        <dbReference type="EMBL" id="KIA66791.1"/>
    </source>
</evidence>
<keyword evidence="1" id="KW-0805">Transcription regulation</keyword>
<dbReference type="InterPro" id="IPR009057">
    <property type="entry name" value="Homeodomain-like_sf"/>
</dbReference>
<evidence type="ECO:0000259" key="5">
    <source>
        <dbReference type="PROSITE" id="PS50977"/>
    </source>
</evidence>
<keyword evidence="7" id="KW-1185">Reference proteome</keyword>
<dbReference type="InterPro" id="IPR050109">
    <property type="entry name" value="HTH-type_TetR-like_transc_reg"/>
</dbReference>
<comment type="caution">
    <text evidence="6">The sequence shown here is derived from an EMBL/GenBank/DDBJ whole genome shotgun (WGS) entry which is preliminary data.</text>
</comment>
<reference evidence="6 7" key="1">
    <citation type="journal article" date="2014" name="Int. J. Syst. Evol. Microbiol.">
        <title>Nocardia vulneris sp. nov., isolated from wounds of human patients in North America.</title>
        <authorList>
            <person name="Lasker B.A."/>
            <person name="Bell M."/>
            <person name="Klenk H.P."/>
            <person name="Sproer C."/>
            <person name="Schumann C."/>
            <person name="Schumann P."/>
            <person name="Brown J.M."/>
        </authorList>
    </citation>
    <scope>NUCLEOTIDE SEQUENCE [LARGE SCALE GENOMIC DNA]</scope>
    <source>
        <strain evidence="6 7">W9851</strain>
    </source>
</reference>